<dbReference type="EMBL" id="SNRW01000676">
    <property type="protein sequence ID" value="KAA6399808.1"/>
    <property type="molecule type" value="Genomic_DNA"/>
</dbReference>
<comment type="caution">
    <text evidence="1">The sequence shown here is derived from an EMBL/GenBank/DDBJ whole genome shotgun (WGS) entry which is preliminary data.</text>
</comment>
<sequence>MLVKNQRYSKDKSFGNYTGASDIASFQRIALVLDILRRKVNLLIEEGIVASVLLQRLILKQDQKGVHILSARNIGMLLIVSFILAMKISRDIVHKNSYFANLFNISIIDLNISECGYLRLIDHQLWVEF</sequence>
<dbReference type="AlphaFoldDB" id="A0A5J4WXK1"/>
<dbReference type="Gene3D" id="1.10.472.10">
    <property type="entry name" value="Cyclin-like"/>
    <property type="match status" value="1"/>
</dbReference>
<dbReference type="Pfam" id="PF08613">
    <property type="entry name" value="Cyclin"/>
    <property type="match status" value="1"/>
</dbReference>
<accession>A0A5J4WXK1</accession>
<name>A0A5J4WXK1_9EUKA</name>
<dbReference type="Proteomes" id="UP000324800">
    <property type="component" value="Unassembled WGS sequence"/>
</dbReference>
<organism evidence="1 2">
    <name type="scientific">Streblomastix strix</name>
    <dbReference type="NCBI Taxonomy" id="222440"/>
    <lineage>
        <taxon>Eukaryota</taxon>
        <taxon>Metamonada</taxon>
        <taxon>Preaxostyla</taxon>
        <taxon>Oxymonadida</taxon>
        <taxon>Streblomastigidae</taxon>
        <taxon>Streblomastix</taxon>
    </lineage>
</organism>
<evidence type="ECO:0008006" key="3">
    <source>
        <dbReference type="Google" id="ProtNLM"/>
    </source>
</evidence>
<evidence type="ECO:0000313" key="2">
    <source>
        <dbReference type="Proteomes" id="UP000324800"/>
    </source>
</evidence>
<dbReference type="InterPro" id="IPR013922">
    <property type="entry name" value="Cyclin_PHO80-like"/>
</dbReference>
<proteinExistence type="predicted"/>
<gene>
    <name evidence="1" type="ORF">EZS28_004662</name>
</gene>
<reference evidence="1 2" key="1">
    <citation type="submission" date="2019-03" db="EMBL/GenBank/DDBJ databases">
        <title>Single cell metagenomics reveals metabolic interactions within the superorganism composed of flagellate Streblomastix strix and complex community of Bacteroidetes bacteria on its surface.</title>
        <authorList>
            <person name="Treitli S.C."/>
            <person name="Kolisko M."/>
            <person name="Husnik F."/>
            <person name="Keeling P."/>
            <person name="Hampl V."/>
        </authorList>
    </citation>
    <scope>NUCLEOTIDE SEQUENCE [LARGE SCALE GENOMIC DNA]</scope>
    <source>
        <strain evidence="1">ST1C</strain>
    </source>
</reference>
<protein>
    <recommendedName>
        <fullName evidence="3">Cyclin N-terminal domain-containing protein</fullName>
    </recommendedName>
</protein>
<evidence type="ECO:0000313" key="1">
    <source>
        <dbReference type="EMBL" id="KAA6399808.1"/>
    </source>
</evidence>
<dbReference type="GO" id="GO:0019901">
    <property type="term" value="F:protein kinase binding"/>
    <property type="evidence" value="ECO:0007669"/>
    <property type="project" value="InterPro"/>
</dbReference>